<keyword evidence="2" id="KW-1185">Reference proteome</keyword>
<accession>A0A3M7PJH5</accession>
<sequence>MNKIYQILKKNNRFCLTCARYKINLIQIVKTSFIRLIKKFGKLEKYLSSFGFVISYTYEQKQLFQSKNHSCTYFLNLEKFESSKPKRSPKTCSYLLPVLLQIEYDDPTFWLSKTNFIILTILNLTLAKSILNGHCTINQILAKDLTVENCIQLKPYEIR</sequence>
<evidence type="ECO:0000313" key="2">
    <source>
        <dbReference type="Proteomes" id="UP000276133"/>
    </source>
</evidence>
<reference evidence="1 2" key="1">
    <citation type="journal article" date="2018" name="Sci. Rep.">
        <title>Genomic signatures of local adaptation to the degree of environmental predictability in rotifers.</title>
        <authorList>
            <person name="Franch-Gras L."/>
            <person name="Hahn C."/>
            <person name="Garcia-Roger E.M."/>
            <person name="Carmona M.J."/>
            <person name="Serra M."/>
            <person name="Gomez A."/>
        </authorList>
    </citation>
    <scope>NUCLEOTIDE SEQUENCE [LARGE SCALE GENOMIC DNA]</scope>
    <source>
        <strain evidence="1">HYR1</strain>
    </source>
</reference>
<name>A0A3M7PJH5_BRAPC</name>
<organism evidence="1 2">
    <name type="scientific">Brachionus plicatilis</name>
    <name type="common">Marine rotifer</name>
    <name type="synonym">Brachionus muelleri</name>
    <dbReference type="NCBI Taxonomy" id="10195"/>
    <lineage>
        <taxon>Eukaryota</taxon>
        <taxon>Metazoa</taxon>
        <taxon>Spiralia</taxon>
        <taxon>Gnathifera</taxon>
        <taxon>Rotifera</taxon>
        <taxon>Eurotatoria</taxon>
        <taxon>Monogononta</taxon>
        <taxon>Pseudotrocha</taxon>
        <taxon>Ploima</taxon>
        <taxon>Brachionidae</taxon>
        <taxon>Brachionus</taxon>
    </lineage>
</organism>
<proteinExistence type="predicted"/>
<protein>
    <submittedName>
        <fullName evidence="1">Uncharacterized protein</fullName>
    </submittedName>
</protein>
<dbReference type="Proteomes" id="UP000276133">
    <property type="component" value="Unassembled WGS sequence"/>
</dbReference>
<dbReference type="EMBL" id="REGN01010351">
    <property type="protein sequence ID" value="RMZ99222.1"/>
    <property type="molecule type" value="Genomic_DNA"/>
</dbReference>
<dbReference type="AlphaFoldDB" id="A0A3M7PJH5"/>
<evidence type="ECO:0000313" key="1">
    <source>
        <dbReference type="EMBL" id="RMZ99222.1"/>
    </source>
</evidence>
<gene>
    <name evidence="1" type="ORF">BpHYR1_037057</name>
</gene>
<comment type="caution">
    <text evidence="1">The sequence shown here is derived from an EMBL/GenBank/DDBJ whole genome shotgun (WGS) entry which is preliminary data.</text>
</comment>